<evidence type="ECO:0000256" key="1">
    <source>
        <dbReference type="ARBA" id="ARBA00023015"/>
    </source>
</evidence>
<evidence type="ECO:0000256" key="2">
    <source>
        <dbReference type="ARBA" id="ARBA00023125"/>
    </source>
</evidence>
<dbReference type="PANTHER" id="PTHR33204">
    <property type="entry name" value="TRANSCRIPTIONAL REGULATOR, MARR FAMILY"/>
    <property type="match status" value="1"/>
</dbReference>
<evidence type="ECO:0000259" key="4">
    <source>
        <dbReference type="PROSITE" id="PS51118"/>
    </source>
</evidence>
<dbReference type="InterPro" id="IPR036388">
    <property type="entry name" value="WH-like_DNA-bd_sf"/>
</dbReference>
<dbReference type="EMBL" id="JASKHM010000010">
    <property type="protein sequence ID" value="MEQ4484250.1"/>
    <property type="molecule type" value="Genomic_DNA"/>
</dbReference>
<dbReference type="SUPFAM" id="SSF46785">
    <property type="entry name" value="Winged helix' DNA-binding domain"/>
    <property type="match status" value="1"/>
</dbReference>
<reference evidence="5 6" key="1">
    <citation type="journal article" date="2023" name="Genome Announc.">
        <title>Pan-Genome Analyses of the Genus Cohnella and Proposal of the Novel Species Cohnella silvisoli sp. nov., Isolated from Forest Soil.</title>
        <authorList>
            <person name="Wang C."/>
            <person name="Mao L."/>
            <person name="Bao G."/>
            <person name="Zhu H."/>
        </authorList>
    </citation>
    <scope>NUCLEOTIDE SEQUENCE [LARGE SCALE GENOMIC DNA]</scope>
    <source>
        <strain evidence="5 6">NL03-T5-1</strain>
    </source>
</reference>
<dbReference type="InterPro" id="IPR002577">
    <property type="entry name" value="HTH_HxlR"/>
</dbReference>
<organism evidence="5 6">
    <name type="scientific">Cohnella silvisoli</name>
    <dbReference type="NCBI Taxonomy" id="2873699"/>
    <lineage>
        <taxon>Bacteria</taxon>
        <taxon>Bacillati</taxon>
        <taxon>Bacillota</taxon>
        <taxon>Bacilli</taxon>
        <taxon>Bacillales</taxon>
        <taxon>Paenibacillaceae</taxon>
        <taxon>Cohnella</taxon>
    </lineage>
</organism>
<evidence type="ECO:0000256" key="3">
    <source>
        <dbReference type="ARBA" id="ARBA00023163"/>
    </source>
</evidence>
<comment type="caution">
    <text evidence="5">The sequence shown here is derived from an EMBL/GenBank/DDBJ whole genome shotgun (WGS) entry which is preliminary data.</text>
</comment>
<protein>
    <submittedName>
        <fullName evidence="5">Helix-turn-helix domain-containing protein</fullName>
    </submittedName>
</protein>
<dbReference type="RefSeq" id="WP_232186632.1">
    <property type="nucleotide sequence ID" value="NZ_JAIOAP010000009.1"/>
</dbReference>
<evidence type="ECO:0000313" key="6">
    <source>
        <dbReference type="Proteomes" id="UP001493487"/>
    </source>
</evidence>
<name>A0ABV1KVX6_9BACL</name>
<dbReference type="PROSITE" id="PS51118">
    <property type="entry name" value="HTH_HXLR"/>
    <property type="match status" value="1"/>
</dbReference>
<dbReference type="InterPro" id="IPR036390">
    <property type="entry name" value="WH_DNA-bd_sf"/>
</dbReference>
<dbReference type="PANTHER" id="PTHR33204:SF1">
    <property type="entry name" value="TRANSCRIPTIONAL REGULATOR, MARR FAMILY"/>
    <property type="match status" value="1"/>
</dbReference>
<gene>
    <name evidence="5" type="ORF">QJS35_17775</name>
</gene>
<sequence>MDQQELCPKFEKAMEILSKRWTALIVYQLLSGPQRFVRIETSLTNLSGKVLSERLKELEAEGIIRRDVYPETPVRIEYQLTEKGLALAPLFEHIAKWSHDWIRIS</sequence>
<accession>A0ABV1KVX6</accession>
<feature type="domain" description="HTH hxlR-type" evidence="4">
    <location>
        <begin position="7"/>
        <end position="105"/>
    </location>
</feature>
<keyword evidence="3" id="KW-0804">Transcription</keyword>
<evidence type="ECO:0000313" key="5">
    <source>
        <dbReference type="EMBL" id="MEQ4484250.1"/>
    </source>
</evidence>
<dbReference type="Proteomes" id="UP001493487">
    <property type="component" value="Unassembled WGS sequence"/>
</dbReference>
<dbReference type="Gene3D" id="1.10.10.10">
    <property type="entry name" value="Winged helix-like DNA-binding domain superfamily/Winged helix DNA-binding domain"/>
    <property type="match status" value="1"/>
</dbReference>
<proteinExistence type="predicted"/>
<keyword evidence="2" id="KW-0238">DNA-binding</keyword>
<dbReference type="Pfam" id="PF01638">
    <property type="entry name" value="HxlR"/>
    <property type="match status" value="1"/>
</dbReference>
<keyword evidence="6" id="KW-1185">Reference proteome</keyword>
<keyword evidence="1" id="KW-0805">Transcription regulation</keyword>